<gene>
    <name evidence="1" type="ORF">DY000_02004556</name>
</gene>
<organism evidence="1 2">
    <name type="scientific">Brassica cretica</name>
    <name type="common">Mustard</name>
    <dbReference type="NCBI Taxonomy" id="69181"/>
    <lineage>
        <taxon>Eukaryota</taxon>
        <taxon>Viridiplantae</taxon>
        <taxon>Streptophyta</taxon>
        <taxon>Embryophyta</taxon>
        <taxon>Tracheophyta</taxon>
        <taxon>Spermatophyta</taxon>
        <taxon>Magnoliopsida</taxon>
        <taxon>eudicotyledons</taxon>
        <taxon>Gunneridae</taxon>
        <taxon>Pentapetalae</taxon>
        <taxon>rosids</taxon>
        <taxon>malvids</taxon>
        <taxon>Brassicales</taxon>
        <taxon>Brassicaceae</taxon>
        <taxon>Brassiceae</taxon>
        <taxon>Brassica</taxon>
    </lineage>
</organism>
<name>A0ABQ7BS41_BRACR</name>
<accession>A0ABQ7BS41</accession>
<reference evidence="1 2" key="1">
    <citation type="journal article" date="2020" name="BMC Genomics">
        <title>Intraspecific diversification of the crop wild relative Brassica cretica Lam. using demographic model selection.</title>
        <authorList>
            <person name="Kioukis A."/>
            <person name="Michalopoulou V.A."/>
            <person name="Briers L."/>
            <person name="Pirintsos S."/>
            <person name="Studholme D.J."/>
            <person name="Pavlidis P."/>
            <person name="Sarris P.F."/>
        </authorList>
    </citation>
    <scope>NUCLEOTIDE SEQUENCE [LARGE SCALE GENOMIC DNA]</scope>
    <source>
        <strain evidence="2">cv. PFS-1207/04</strain>
    </source>
</reference>
<comment type="caution">
    <text evidence="1">The sequence shown here is derived from an EMBL/GenBank/DDBJ whole genome shotgun (WGS) entry which is preliminary data.</text>
</comment>
<evidence type="ECO:0000313" key="1">
    <source>
        <dbReference type="EMBL" id="KAF3542309.1"/>
    </source>
</evidence>
<evidence type="ECO:0000313" key="2">
    <source>
        <dbReference type="Proteomes" id="UP000266723"/>
    </source>
</evidence>
<sequence>MGASRLDFCDRHGDEVKHVMSERDGKEIIRREGMRLGLMEMEVYTVYITLWFSDKFGLAQLNNQNNFNTGL</sequence>
<dbReference type="EMBL" id="QGKV02000832">
    <property type="protein sequence ID" value="KAF3542309.1"/>
    <property type="molecule type" value="Genomic_DNA"/>
</dbReference>
<keyword evidence="2" id="KW-1185">Reference proteome</keyword>
<protein>
    <submittedName>
        <fullName evidence="1">Uncharacterized protein</fullName>
    </submittedName>
</protein>
<proteinExistence type="predicted"/>
<dbReference type="Proteomes" id="UP000266723">
    <property type="component" value="Unassembled WGS sequence"/>
</dbReference>